<dbReference type="Proteomes" id="UP000272942">
    <property type="component" value="Unassembled WGS sequence"/>
</dbReference>
<organism evidence="3">
    <name type="scientific">Echinostoma caproni</name>
    <dbReference type="NCBI Taxonomy" id="27848"/>
    <lineage>
        <taxon>Eukaryota</taxon>
        <taxon>Metazoa</taxon>
        <taxon>Spiralia</taxon>
        <taxon>Lophotrochozoa</taxon>
        <taxon>Platyhelminthes</taxon>
        <taxon>Trematoda</taxon>
        <taxon>Digenea</taxon>
        <taxon>Plagiorchiida</taxon>
        <taxon>Echinostomata</taxon>
        <taxon>Echinostomatoidea</taxon>
        <taxon>Echinostomatidae</taxon>
        <taxon>Echinostoma</taxon>
    </lineage>
</organism>
<reference evidence="3" key="1">
    <citation type="submission" date="2016-06" db="UniProtKB">
        <authorList>
            <consortium name="WormBaseParasite"/>
        </authorList>
    </citation>
    <scope>IDENTIFICATION</scope>
</reference>
<reference evidence="1 2" key="2">
    <citation type="submission" date="2018-11" db="EMBL/GenBank/DDBJ databases">
        <authorList>
            <consortium name="Pathogen Informatics"/>
        </authorList>
    </citation>
    <scope>NUCLEOTIDE SEQUENCE [LARGE SCALE GENOMIC DNA]</scope>
    <source>
        <strain evidence="1 2">Egypt</strain>
    </source>
</reference>
<name>A0A183BH91_9TREM</name>
<evidence type="ECO:0000313" key="1">
    <source>
        <dbReference type="EMBL" id="VDP96665.1"/>
    </source>
</evidence>
<dbReference type="WBParaSite" id="ECPE_0001862601-mRNA-1">
    <property type="protein sequence ID" value="ECPE_0001862601-mRNA-1"/>
    <property type="gene ID" value="ECPE_0001862601"/>
</dbReference>
<accession>A0A183BH91</accession>
<proteinExistence type="predicted"/>
<dbReference type="EMBL" id="UZAN01081832">
    <property type="protein sequence ID" value="VDP96665.1"/>
    <property type="molecule type" value="Genomic_DNA"/>
</dbReference>
<protein>
    <submittedName>
        <fullName evidence="3">Transposase</fullName>
    </submittedName>
</protein>
<dbReference type="AlphaFoldDB" id="A0A183BH91"/>
<gene>
    <name evidence="1" type="ORF">ECPE_LOCUS18576</name>
</gene>
<evidence type="ECO:0000313" key="2">
    <source>
        <dbReference type="Proteomes" id="UP000272942"/>
    </source>
</evidence>
<evidence type="ECO:0000313" key="3">
    <source>
        <dbReference type="WBParaSite" id="ECPE_0001862601-mRNA-1"/>
    </source>
</evidence>
<keyword evidence="2" id="KW-1185">Reference proteome</keyword>
<sequence length="69" mass="7566">MERLQDPCPLFADEVKGDELFLFPFSKDAVLKASRSGGCTTCEHTAKRNLDARLAVAILSRGQPDLTLT</sequence>